<sequence>MFLFPLVLPKNQAT</sequence>
<dbReference type="Proteomes" id="UP000006352">
    <property type="component" value="Unassembled WGS sequence"/>
</dbReference>
<protein>
    <submittedName>
        <fullName evidence="1">Uncharacterized protein</fullName>
    </submittedName>
</protein>
<dbReference type="HOGENOM" id="CLU_3435068_0_0_1"/>
<evidence type="ECO:0000313" key="2">
    <source>
        <dbReference type="Proteomes" id="UP000006352"/>
    </source>
</evidence>
<evidence type="ECO:0000313" key="1">
    <source>
        <dbReference type="EMBL" id="CCM07184.1"/>
    </source>
</evidence>
<organism evidence="1 2">
    <name type="scientific">Fibroporia radiculosa</name>
    <dbReference type="NCBI Taxonomy" id="599839"/>
    <lineage>
        <taxon>Eukaryota</taxon>
        <taxon>Fungi</taxon>
        <taxon>Dikarya</taxon>
        <taxon>Basidiomycota</taxon>
        <taxon>Agaricomycotina</taxon>
        <taxon>Agaricomycetes</taxon>
        <taxon>Polyporales</taxon>
        <taxon>Fibroporiaceae</taxon>
        <taxon>Fibroporia</taxon>
    </lineage>
</organism>
<reference evidence="1 2" key="1">
    <citation type="journal article" date="2012" name="Appl. Environ. Microbiol.">
        <title>Short-read sequencing for genomic analysis of the brown rot fungus Fibroporia radiculosa.</title>
        <authorList>
            <person name="Tang J.D."/>
            <person name="Perkins A.D."/>
            <person name="Sonstegard T.S."/>
            <person name="Schroeder S.G."/>
            <person name="Burgess S.C."/>
            <person name="Diehl S.V."/>
        </authorList>
    </citation>
    <scope>NUCLEOTIDE SEQUENCE [LARGE SCALE GENOMIC DNA]</scope>
    <source>
        <strain evidence="1 2">TFFH 294</strain>
    </source>
</reference>
<keyword evidence="2" id="KW-1185">Reference proteome</keyword>
<name>J7S6L9_9APHY</name>
<dbReference type="InParanoid" id="J7S6L9"/>
<dbReference type="EMBL" id="HE797685">
    <property type="protein sequence ID" value="CCM07184.1"/>
    <property type="molecule type" value="Genomic_DNA"/>
</dbReference>
<proteinExistence type="predicted"/>
<accession>J7S6L9</accession>
<gene>
    <name evidence="1" type="ORF">FIBRA_09525</name>
</gene>